<dbReference type="PANTHER" id="PTHR36379:SF1">
    <property type="entry name" value="PUTATIVE RECOMBINATION INITIATION DEFECT 1-RELATED"/>
    <property type="match status" value="1"/>
</dbReference>
<dbReference type="Proteomes" id="UP000595140">
    <property type="component" value="Unassembled WGS sequence"/>
</dbReference>
<evidence type="ECO:0000313" key="2">
    <source>
        <dbReference type="EMBL" id="VFQ95668.1"/>
    </source>
</evidence>
<dbReference type="SUPFAM" id="SSF48371">
    <property type="entry name" value="ARM repeat"/>
    <property type="match status" value="1"/>
</dbReference>
<dbReference type="PANTHER" id="PTHR36379">
    <property type="entry name" value="PROTEIN PRD1"/>
    <property type="match status" value="1"/>
</dbReference>
<gene>
    <name evidence="2" type="ORF">CCAM_LOCUS37444</name>
</gene>
<name>A0A484N5Z4_9ASTE</name>
<feature type="region of interest" description="Disordered" evidence="1">
    <location>
        <begin position="1"/>
        <end position="24"/>
    </location>
</feature>
<dbReference type="EMBL" id="OOIL02005600">
    <property type="protein sequence ID" value="VFQ95668.1"/>
    <property type="molecule type" value="Genomic_DNA"/>
</dbReference>
<reference evidence="2 3" key="1">
    <citation type="submission" date="2018-04" db="EMBL/GenBank/DDBJ databases">
        <authorList>
            <person name="Vogel A."/>
        </authorList>
    </citation>
    <scope>NUCLEOTIDE SEQUENCE [LARGE SCALE GENOMIC DNA]</scope>
</reference>
<keyword evidence="3" id="KW-1185">Reference proteome</keyword>
<dbReference type="OrthoDB" id="2019943at2759"/>
<dbReference type="AlphaFoldDB" id="A0A484N5Z4"/>
<evidence type="ECO:0000256" key="1">
    <source>
        <dbReference type="SAM" id="MobiDB-lite"/>
    </source>
</evidence>
<protein>
    <submittedName>
        <fullName evidence="2">Uncharacterized protein</fullName>
    </submittedName>
</protein>
<dbReference type="InterPro" id="IPR044968">
    <property type="entry name" value="PRD1"/>
</dbReference>
<dbReference type="InterPro" id="IPR016024">
    <property type="entry name" value="ARM-type_fold"/>
</dbReference>
<dbReference type="GO" id="GO:0042138">
    <property type="term" value="P:meiotic DNA double-strand break formation"/>
    <property type="evidence" value="ECO:0007669"/>
    <property type="project" value="InterPro"/>
</dbReference>
<organism evidence="2 3">
    <name type="scientific">Cuscuta campestris</name>
    <dbReference type="NCBI Taxonomy" id="132261"/>
    <lineage>
        <taxon>Eukaryota</taxon>
        <taxon>Viridiplantae</taxon>
        <taxon>Streptophyta</taxon>
        <taxon>Embryophyta</taxon>
        <taxon>Tracheophyta</taxon>
        <taxon>Spermatophyta</taxon>
        <taxon>Magnoliopsida</taxon>
        <taxon>eudicotyledons</taxon>
        <taxon>Gunneridae</taxon>
        <taxon>Pentapetalae</taxon>
        <taxon>asterids</taxon>
        <taxon>lamiids</taxon>
        <taxon>Solanales</taxon>
        <taxon>Convolvulaceae</taxon>
        <taxon>Cuscuteae</taxon>
        <taxon>Cuscuta</taxon>
        <taxon>Cuscuta subgen. Grammica</taxon>
        <taxon>Cuscuta sect. Cleistogrammica</taxon>
    </lineage>
</organism>
<feature type="compositionally biased region" description="Basic residues" evidence="1">
    <location>
        <begin position="1"/>
        <end position="10"/>
    </location>
</feature>
<proteinExistence type="predicted"/>
<accession>A0A484N5Z4</accession>
<evidence type="ECO:0000313" key="3">
    <source>
        <dbReference type="Proteomes" id="UP000595140"/>
    </source>
</evidence>
<sequence length="385" mass="42801">MYATSSRHHSQPAPPPEPPRTCSQGHRTTLILQTEEGGSICLLCFSNLISNPRSPTVHVSYALSQLSIAISQPQFRQAFFTFHSHFLISPLVAVLSSFDDDPIAQQTVDLIVQICDAANFDVFQEFVTRVSDRLSSGSLAWSRRQNYTLHCLGVLLNSQKNEACVSIKDADALIFNLVDGLHISREEIQAEILFVLYKIFLLLQSNKDNNYTDSLFLHCPKLVQLSLEVLLKAESDDLCMNCIALLTVLAQKGLFQIISISDARRNISSDVQDMLQTSQDTMAGPPLVQLFAEAIKGPLLSSDSQVQVATLDLLLLFLSWEEVSSKEMEVFVEQNIADYTFEILRLSVESSQTKGAPTLSTCMSVLLVKSFIDSVTLFINRHPPT</sequence>